<dbReference type="InterPro" id="IPR003660">
    <property type="entry name" value="HAMP_dom"/>
</dbReference>
<feature type="domain" description="Methyl-accepting transducer" evidence="7">
    <location>
        <begin position="350"/>
        <end position="579"/>
    </location>
</feature>
<dbReference type="PANTHER" id="PTHR43531:SF11">
    <property type="entry name" value="METHYL-ACCEPTING CHEMOTAXIS PROTEIN 3"/>
    <property type="match status" value="1"/>
</dbReference>
<dbReference type="InterPro" id="IPR024478">
    <property type="entry name" value="HlyB_4HB_MCP"/>
</dbReference>
<feature type="coiled-coil region" evidence="5">
    <location>
        <begin position="362"/>
        <end position="389"/>
    </location>
</feature>
<dbReference type="AlphaFoldDB" id="A0A2L0HGW5"/>
<evidence type="ECO:0000313" key="10">
    <source>
        <dbReference type="Proteomes" id="UP000239340"/>
    </source>
</evidence>
<dbReference type="Pfam" id="PF00015">
    <property type="entry name" value="MCPsignal"/>
    <property type="match status" value="1"/>
</dbReference>
<evidence type="ECO:0000256" key="4">
    <source>
        <dbReference type="PROSITE-ProRule" id="PRU00284"/>
    </source>
</evidence>
<dbReference type="PANTHER" id="PTHR43531">
    <property type="entry name" value="PROTEIN ICFG"/>
    <property type="match status" value="1"/>
</dbReference>
<feature type="domain" description="HAMP" evidence="8">
    <location>
        <begin position="212"/>
        <end position="265"/>
    </location>
</feature>
<evidence type="ECO:0000256" key="3">
    <source>
        <dbReference type="ARBA" id="ARBA00029447"/>
    </source>
</evidence>
<keyword evidence="6" id="KW-1133">Transmembrane helix</keyword>
<sequence>MIVKRPSVKLSLIGSIAGMVLTTAAISWVSISSLSDIDAKSDEIVDNWLPSVERSKEIDAALSDLKVAFNRHVLAATEDEEHAAETAIEAEKTRFFRSIDDYAALVTEADEQTELAKIKNTASQLIHASRRMIVASAAAKDDEAKQIISKEMAPRFSDVAKSIDVIVGLNKEGAARSGAEIQKLLENTLKLISILCAAAVAAGAGVIAFAVFGIANPITRITGAMRNLASGDAQSPIPFAGRDDEIGAMAEAVEVFRQNALANARLEEEAADTRSRQEAERAEVQRRTTREAEALRFASDNLAAGLKRLAAGDLAFQLNDAFAADFEPLRQDFNQSVRQLGAALASIAESIGTMDNGTREIASGAQDLAKRTEQQAASLEETAAALDEITANVGSSTKLTEEARTVATQANHSAANSAEVVSRAEEAMRRIEESSQQISNIIGVIDEIAFQTNLLALNAGVEAARAGDAGKGFAVVAQEVRELAQRSAQAAKEIKGLIQNSTTEVESGVRLVRDTGEALNVIGGFIGQINSHMNAIAVSAKEQSTGLAEINTAVNSMDQSTQQNAAMVEQSTAAASNLALEAAKLRDLVARFKLEGASGPRAAGEAAKPVASPARALGGRIARAFGGKMATAPAVDEWEEF</sequence>
<keyword evidence="9" id="KW-0614">Plasmid</keyword>
<dbReference type="Proteomes" id="UP000239340">
    <property type="component" value="Plasmid pSfreNXT3c"/>
</dbReference>
<dbReference type="GO" id="GO:0004888">
    <property type="term" value="F:transmembrane signaling receptor activity"/>
    <property type="evidence" value="ECO:0007669"/>
    <property type="project" value="InterPro"/>
</dbReference>
<evidence type="ECO:0000259" key="7">
    <source>
        <dbReference type="PROSITE" id="PS50111"/>
    </source>
</evidence>
<dbReference type="EMBL" id="CP024310">
    <property type="protein sequence ID" value="AUX80684.1"/>
    <property type="molecule type" value="Genomic_DNA"/>
</dbReference>
<feature type="domain" description="HAMP" evidence="8">
    <location>
        <begin position="300"/>
        <end position="345"/>
    </location>
</feature>
<name>A0A2L0HGW5_RHIFR</name>
<dbReference type="PRINTS" id="PR00260">
    <property type="entry name" value="CHEMTRNSDUCR"/>
</dbReference>
<organism evidence="9 10">
    <name type="scientific">Rhizobium fredii</name>
    <name type="common">Sinorhizobium fredii</name>
    <dbReference type="NCBI Taxonomy" id="380"/>
    <lineage>
        <taxon>Bacteria</taxon>
        <taxon>Pseudomonadati</taxon>
        <taxon>Pseudomonadota</taxon>
        <taxon>Alphaproteobacteria</taxon>
        <taxon>Hyphomicrobiales</taxon>
        <taxon>Rhizobiaceae</taxon>
        <taxon>Sinorhizobium/Ensifer group</taxon>
        <taxon>Sinorhizobium</taxon>
    </lineage>
</organism>
<dbReference type="Gene3D" id="1.10.8.500">
    <property type="entry name" value="HAMP domain in histidine kinase"/>
    <property type="match status" value="1"/>
</dbReference>
<dbReference type="InterPro" id="IPR051310">
    <property type="entry name" value="MCP_chemotaxis"/>
</dbReference>
<evidence type="ECO:0000256" key="2">
    <source>
        <dbReference type="ARBA" id="ARBA00022500"/>
    </source>
</evidence>
<keyword evidence="6" id="KW-0812">Transmembrane</keyword>
<dbReference type="SMART" id="SM00283">
    <property type="entry name" value="MA"/>
    <property type="match status" value="1"/>
</dbReference>
<dbReference type="CDD" id="cd06225">
    <property type="entry name" value="HAMP"/>
    <property type="match status" value="1"/>
</dbReference>
<evidence type="ECO:0000256" key="1">
    <source>
        <dbReference type="ARBA" id="ARBA00004370"/>
    </source>
</evidence>
<dbReference type="PROSITE" id="PS50885">
    <property type="entry name" value="HAMP"/>
    <property type="match status" value="2"/>
</dbReference>
<dbReference type="Pfam" id="PF00672">
    <property type="entry name" value="HAMP"/>
    <property type="match status" value="1"/>
</dbReference>
<evidence type="ECO:0000256" key="5">
    <source>
        <dbReference type="SAM" id="Coils"/>
    </source>
</evidence>
<gene>
    <name evidence="9" type="ORF">NXT3_PC01537</name>
</gene>
<feature type="transmembrane region" description="Helical" evidence="6">
    <location>
        <begin position="191"/>
        <end position="215"/>
    </location>
</feature>
<dbReference type="SUPFAM" id="SSF158472">
    <property type="entry name" value="HAMP domain-like"/>
    <property type="match status" value="1"/>
</dbReference>
<protein>
    <submittedName>
        <fullName evidence="9">Methyl-accepting chemotaxis protein</fullName>
    </submittedName>
</protein>
<proteinExistence type="inferred from homology"/>
<dbReference type="GO" id="GO:0007165">
    <property type="term" value="P:signal transduction"/>
    <property type="evidence" value="ECO:0007669"/>
    <property type="project" value="UniProtKB-KW"/>
</dbReference>
<accession>A0A2L0HGW5</accession>
<evidence type="ECO:0000259" key="8">
    <source>
        <dbReference type="PROSITE" id="PS50885"/>
    </source>
</evidence>
<comment type="similarity">
    <text evidence="3">Belongs to the methyl-accepting chemotaxis (MCP) protein family.</text>
</comment>
<keyword evidence="6" id="KW-0472">Membrane</keyword>
<dbReference type="Pfam" id="PF12729">
    <property type="entry name" value="4HB_MCP_1"/>
    <property type="match status" value="1"/>
</dbReference>
<dbReference type="GO" id="GO:0006935">
    <property type="term" value="P:chemotaxis"/>
    <property type="evidence" value="ECO:0007669"/>
    <property type="project" value="UniProtKB-KW"/>
</dbReference>
<dbReference type="SMART" id="SM00304">
    <property type="entry name" value="HAMP"/>
    <property type="match status" value="2"/>
</dbReference>
<dbReference type="FunFam" id="1.10.287.950:FF:000001">
    <property type="entry name" value="Methyl-accepting chemotaxis sensory transducer"/>
    <property type="match status" value="1"/>
</dbReference>
<keyword evidence="2" id="KW-0145">Chemotaxis</keyword>
<dbReference type="Gene3D" id="1.10.287.950">
    <property type="entry name" value="Methyl-accepting chemotaxis protein"/>
    <property type="match status" value="1"/>
</dbReference>
<feature type="transmembrane region" description="Helical" evidence="6">
    <location>
        <begin position="12"/>
        <end position="31"/>
    </location>
</feature>
<dbReference type="GO" id="GO:0016020">
    <property type="term" value="C:membrane"/>
    <property type="evidence" value="ECO:0007669"/>
    <property type="project" value="UniProtKB-SubCell"/>
</dbReference>
<comment type="subcellular location">
    <subcellularLocation>
        <location evidence="1">Membrane</location>
    </subcellularLocation>
</comment>
<evidence type="ECO:0000256" key="6">
    <source>
        <dbReference type="SAM" id="Phobius"/>
    </source>
</evidence>
<keyword evidence="5" id="KW-0175">Coiled coil</keyword>
<evidence type="ECO:0000313" key="9">
    <source>
        <dbReference type="EMBL" id="AUX80684.1"/>
    </source>
</evidence>
<dbReference type="InterPro" id="IPR004090">
    <property type="entry name" value="Chemotax_Me-accpt_rcpt"/>
</dbReference>
<dbReference type="SUPFAM" id="SSF58104">
    <property type="entry name" value="Methyl-accepting chemotaxis protein (MCP) signaling domain"/>
    <property type="match status" value="1"/>
</dbReference>
<geneLocation type="plasmid" evidence="10">
    <name>psfrenxt3c</name>
</geneLocation>
<dbReference type="CDD" id="cd11386">
    <property type="entry name" value="MCP_signal"/>
    <property type="match status" value="1"/>
</dbReference>
<reference evidence="9 10" key="1">
    <citation type="submission" date="2017-10" db="EMBL/GenBank/DDBJ databases">
        <title>Analysis of the genome sequences of Rhizobium populations associated to common bean (phaseolus vulgaris).</title>
        <authorList>
            <person name="Bustos P."/>
            <person name="Santamaria R.I."/>
            <person name="Miranda-Sanchez F."/>
            <person name="Perez-Carrascal O."/>
            <person name="Juarez S."/>
            <person name="Lozano L."/>
            <person name="Martinez-Flores I."/>
            <person name="Vinuesa P."/>
            <person name="Martinez-Romero E."/>
            <person name="Cevallos M.A."/>
            <person name="Romero D."/>
            <person name="Davila G."/>
            <person name="Gonzalez V."/>
        </authorList>
    </citation>
    <scope>NUCLEOTIDE SEQUENCE [LARGE SCALE GENOMIC DNA]</scope>
    <source>
        <strain evidence="9 10">NXT3</strain>
        <plasmid evidence="10">Plasmid psfrenxt3c</plasmid>
    </source>
</reference>
<dbReference type="InterPro" id="IPR004089">
    <property type="entry name" value="MCPsignal_dom"/>
</dbReference>
<dbReference type="PROSITE" id="PS50111">
    <property type="entry name" value="CHEMOTAXIS_TRANSDUC_2"/>
    <property type="match status" value="1"/>
</dbReference>
<keyword evidence="4" id="KW-0807">Transducer</keyword>